<proteinExistence type="predicted"/>
<dbReference type="AlphaFoldDB" id="A0A699YRX0"/>
<name>A0A699YRX0_HAELA</name>
<keyword evidence="3" id="KW-1185">Reference proteome</keyword>
<comment type="caution">
    <text evidence="2">The sequence shown here is derived from an EMBL/GenBank/DDBJ whole genome shotgun (WGS) entry which is preliminary data.</text>
</comment>
<keyword evidence="1" id="KW-1133">Transmembrane helix</keyword>
<protein>
    <submittedName>
        <fullName evidence="2">Uncharacterized protein</fullName>
    </submittedName>
</protein>
<dbReference type="Proteomes" id="UP000485058">
    <property type="component" value="Unassembled WGS sequence"/>
</dbReference>
<feature type="transmembrane region" description="Helical" evidence="1">
    <location>
        <begin position="83"/>
        <end position="105"/>
    </location>
</feature>
<evidence type="ECO:0000313" key="3">
    <source>
        <dbReference type="Proteomes" id="UP000485058"/>
    </source>
</evidence>
<reference evidence="2 3" key="1">
    <citation type="submission" date="2020-02" db="EMBL/GenBank/DDBJ databases">
        <title>Draft genome sequence of Haematococcus lacustris strain NIES-144.</title>
        <authorList>
            <person name="Morimoto D."/>
            <person name="Nakagawa S."/>
            <person name="Yoshida T."/>
            <person name="Sawayama S."/>
        </authorList>
    </citation>
    <scope>NUCLEOTIDE SEQUENCE [LARGE SCALE GENOMIC DNA]</scope>
    <source>
        <strain evidence="2 3">NIES-144</strain>
    </source>
</reference>
<gene>
    <name evidence="2" type="ORF">HaLaN_08041</name>
</gene>
<dbReference type="EMBL" id="BLLF01000496">
    <property type="protein sequence ID" value="GFH12371.1"/>
    <property type="molecule type" value="Genomic_DNA"/>
</dbReference>
<sequence>MPLESLTPLMLPVLYLVTLATIPLTIMYAIMGLLFSPIIVPVSIIIKHLSIVLFFPLYVIVAPIAIPAGAILAFLFEAKKIACSFFTVLTPLLWPLCFLCTWMRASWTVTKVLVTDTVMPWLVPLRWTFITALLGKMTFFS</sequence>
<feature type="transmembrane region" description="Helical" evidence="1">
    <location>
        <begin position="12"/>
        <end position="39"/>
    </location>
</feature>
<organism evidence="2 3">
    <name type="scientific">Haematococcus lacustris</name>
    <name type="common">Green alga</name>
    <name type="synonym">Haematococcus pluvialis</name>
    <dbReference type="NCBI Taxonomy" id="44745"/>
    <lineage>
        <taxon>Eukaryota</taxon>
        <taxon>Viridiplantae</taxon>
        <taxon>Chlorophyta</taxon>
        <taxon>core chlorophytes</taxon>
        <taxon>Chlorophyceae</taxon>
        <taxon>CS clade</taxon>
        <taxon>Chlamydomonadales</taxon>
        <taxon>Haematococcaceae</taxon>
        <taxon>Haematococcus</taxon>
    </lineage>
</organism>
<evidence type="ECO:0000256" key="1">
    <source>
        <dbReference type="SAM" id="Phobius"/>
    </source>
</evidence>
<feature type="transmembrane region" description="Helical" evidence="1">
    <location>
        <begin position="117"/>
        <end position="135"/>
    </location>
</feature>
<feature type="non-terminal residue" evidence="2">
    <location>
        <position position="1"/>
    </location>
</feature>
<keyword evidence="1" id="KW-0472">Membrane</keyword>
<keyword evidence="1" id="KW-0812">Transmembrane</keyword>
<feature type="transmembrane region" description="Helical" evidence="1">
    <location>
        <begin position="51"/>
        <end position="76"/>
    </location>
</feature>
<evidence type="ECO:0000313" key="2">
    <source>
        <dbReference type="EMBL" id="GFH12371.1"/>
    </source>
</evidence>
<accession>A0A699YRX0</accession>